<proteinExistence type="predicted"/>
<keyword evidence="2" id="KW-1185">Reference proteome</keyword>
<evidence type="ECO:0000313" key="1">
    <source>
        <dbReference type="EMBL" id="GBM46338.1"/>
    </source>
</evidence>
<protein>
    <submittedName>
        <fullName evidence="1">Uncharacterized protein</fullName>
    </submittedName>
</protein>
<dbReference type="EMBL" id="BGPR01001132">
    <property type="protein sequence ID" value="GBM46338.1"/>
    <property type="molecule type" value="Genomic_DNA"/>
</dbReference>
<name>A0A4Y2G120_ARAVE</name>
<gene>
    <name evidence="1" type="ORF">AVEN_195285_1</name>
</gene>
<comment type="caution">
    <text evidence="1">The sequence shown here is derived from an EMBL/GenBank/DDBJ whole genome shotgun (WGS) entry which is preliminary data.</text>
</comment>
<sequence length="156" mass="17817">MLLILLFRHEREVDRLKSVCVEASEELHMLLETPARNWMKEIGVCANASRFACVTGTPCSCQCRRSAVAILNSRSVFCRRRYVCELQLFSIHYKWNVADRFETGRHESVCVQEAIHTQTFSFIISRENLFAPSPSFGLCPVQSKRQTASLTAVNDN</sequence>
<organism evidence="1 2">
    <name type="scientific">Araneus ventricosus</name>
    <name type="common">Orbweaver spider</name>
    <name type="synonym">Epeira ventricosa</name>
    <dbReference type="NCBI Taxonomy" id="182803"/>
    <lineage>
        <taxon>Eukaryota</taxon>
        <taxon>Metazoa</taxon>
        <taxon>Ecdysozoa</taxon>
        <taxon>Arthropoda</taxon>
        <taxon>Chelicerata</taxon>
        <taxon>Arachnida</taxon>
        <taxon>Araneae</taxon>
        <taxon>Araneomorphae</taxon>
        <taxon>Entelegynae</taxon>
        <taxon>Araneoidea</taxon>
        <taxon>Araneidae</taxon>
        <taxon>Araneus</taxon>
    </lineage>
</organism>
<dbReference type="AlphaFoldDB" id="A0A4Y2G120"/>
<evidence type="ECO:0000313" key="2">
    <source>
        <dbReference type="Proteomes" id="UP000499080"/>
    </source>
</evidence>
<accession>A0A4Y2G120</accession>
<dbReference type="Proteomes" id="UP000499080">
    <property type="component" value="Unassembled WGS sequence"/>
</dbReference>
<reference evidence="1 2" key="1">
    <citation type="journal article" date="2019" name="Sci. Rep.">
        <title>Orb-weaving spider Araneus ventricosus genome elucidates the spidroin gene catalogue.</title>
        <authorList>
            <person name="Kono N."/>
            <person name="Nakamura H."/>
            <person name="Ohtoshi R."/>
            <person name="Moran D.A.P."/>
            <person name="Shinohara A."/>
            <person name="Yoshida Y."/>
            <person name="Fujiwara M."/>
            <person name="Mori M."/>
            <person name="Tomita M."/>
            <person name="Arakawa K."/>
        </authorList>
    </citation>
    <scope>NUCLEOTIDE SEQUENCE [LARGE SCALE GENOMIC DNA]</scope>
</reference>